<dbReference type="EMBL" id="AP021881">
    <property type="protein sequence ID" value="BBO99352.1"/>
    <property type="molecule type" value="Genomic_DNA"/>
</dbReference>
<name>A0A809S6V7_9PROT</name>
<proteinExistence type="predicted"/>
<dbReference type="AlphaFoldDB" id="A0A809S6V7"/>
<dbReference type="RefSeq" id="WP_162083417.1">
    <property type="nucleotide sequence ID" value="NZ_AP021881.1"/>
</dbReference>
<evidence type="ECO:0008006" key="3">
    <source>
        <dbReference type="Google" id="ProtNLM"/>
    </source>
</evidence>
<accession>A0A809S6V7</accession>
<gene>
    <name evidence="1" type="ORF">SFSGTM_00610</name>
</gene>
<sequence>MKESITPLRYTKRWFAYFDLLGFSNFVRHHEIEHVLPIYEEVLNIISQKAEPKRSQGISYSWFSDTFIIFSRGSSESEFALVEQASRLFFQKLIMREIPVRGSLTVGKFYTQQKKNIFLGEALIDAYEYGEKQNWLGFILTPSVYHHLKESTLHLERRAHYRPVTIPSVISHHNPDNVYAFAFNNVRLNGENLYLNAISAMRARAGIKYEEKYKNTEQFIRLHDV</sequence>
<organism evidence="1 2">
    <name type="scientific">Sulfuriferula nivalis</name>
    <dbReference type="NCBI Taxonomy" id="2675298"/>
    <lineage>
        <taxon>Bacteria</taxon>
        <taxon>Pseudomonadati</taxon>
        <taxon>Pseudomonadota</taxon>
        <taxon>Betaproteobacteria</taxon>
        <taxon>Nitrosomonadales</taxon>
        <taxon>Sulfuricellaceae</taxon>
        <taxon>Sulfuriferula</taxon>
    </lineage>
</organism>
<dbReference type="Proteomes" id="UP000463939">
    <property type="component" value="Chromosome"/>
</dbReference>
<reference evidence="2" key="1">
    <citation type="submission" date="2019-11" db="EMBL/GenBank/DDBJ databases">
        <title>Isolation and characterization of a novel species in the genus Sulfuriferula.</title>
        <authorList>
            <person name="Mochizuki J."/>
            <person name="Kojima H."/>
            <person name="Fukui M."/>
        </authorList>
    </citation>
    <scope>NUCLEOTIDE SEQUENCE [LARGE SCALE GENOMIC DNA]</scope>
    <source>
        <strain evidence="2">SGTM</strain>
    </source>
</reference>
<keyword evidence="2" id="KW-1185">Reference proteome</keyword>
<protein>
    <recommendedName>
        <fullName evidence="3">Guanylate cyclase domain-containing protein</fullName>
    </recommendedName>
</protein>
<evidence type="ECO:0000313" key="2">
    <source>
        <dbReference type="Proteomes" id="UP000463939"/>
    </source>
</evidence>
<evidence type="ECO:0000313" key="1">
    <source>
        <dbReference type="EMBL" id="BBO99352.1"/>
    </source>
</evidence>
<dbReference type="KEGG" id="sniv:SFSGTM_00610"/>